<sequence length="405" mass="46127">MYMFSENKAEDLEIKKKLLENTISRNIQIVFTDTKSILPNENIVFDSLELTNSICDDSTLRFGGCISSQLTFSTINFKEQLVGREIKVYIKQSYLDNVYPSKDLYPSGELYPCKVVDKSACIFTGTIDSAKRQQNKTIKEVTAYDNFYLAGKINIYTWFFGFATYSPNATIKVLKECVIDMCEEKGLIVDSNFYGSEDDKKLSLSATIVKEVYNGKLTVLNLLQDLCECSAKFAFCDGEGSIKFKKLPQEKDVTDVYTVGYYTDLNFEDYTVAKITKARFKYNKDKTYTENIVTTSGKQNYYDGDNKFISCNTEKTLVSKFIRPSGAVYGGWMFYEYRPFSVNLFDRWWLEPGDTIQLNTGVEDTPIITSTIFNRTLSGTVGLTVQVSTESSEYQGDDDKQWATT</sequence>
<dbReference type="EMBL" id="JBBMFI010000018">
    <property type="protein sequence ID" value="MEQ2565773.1"/>
    <property type="molecule type" value="Genomic_DNA"/>
</dbReference>
<evidence type="ECO:0008006" key="3">
    <source>
        <dbReference type="Google" id="ProtNLM"/>
    </source>
</evidence>
<proteinExistence type="predicted"/>
<evidence type="ECO:0000313" key="2">
    <source>
        <dbReference type="Proteomes" id="UP001478133"/>
    </source>
</evidence>
<dbReference type="RefSeq" id="WP_367286358.1">
    <property type="nucleotide sequence ID" value="NZ_JBBMEY010000008.1"/>
</dbReference>
<accession>A0ABV1HTY7</accession>
<keyword evidence="2" id="KW-1185">Reference proteome</keyword>
<evidence type="ECO:0000313" key="1">
    <source>
        <dbReference type="EMBL" id="MEQ2565773.1"/>
    </source>
</evidence>
<name>A0ABV1HTY7_9FIRM</name>
<dbReference type="Proteomes" id="UP001478133">
    <property type="component" value="Unassembled WGS sequence"/>
</dbReference>
<protein>
    <recommendedName>
        <fullName evidence="3">DUF5048 domain-containing protein</fullName>
    </recommendedName>
</protein>
<reference evidence="1 2" key="1">
    <citation type="submission" date="2024-03" db="EMBL/GenBank/DDBJ databases">
        <title>Human intestinal bacterial collection.</title>
        <authorList>
            <person name="Pauvert C."/>
            <person name="Hitch T.C.A."/>
            <person name="Clavel T."/>
        </authorList>
    </citation>
    <scope>NUCLEOTIDE SEQUENCE [LARGE SCALE GENOMIC DNA]</scope>
    <source>
        <strain evidence="1 2">CLA-AP-H18</strain>
    </source>
</reference>
<comment type="caution">
    <text evidence="1">The sequence shown here is derived from an EMBL/GenBank/DDBJ whole genome shotgun (WGS) entry which is preliminary data.</text>
</comment>
<gene>
    <name evidence="1" type="ORF">ABFO16_05930</name>
</gene>
<organism evidence="1 2">
    <name type="scientific">Ruminococcoides intestinihominis</name>
    <dbReference type="NCBI Taxonomy" id="3133161"/>
    <lineage>
        <taxon>Bacteria</taxon>
        <taxon>Bacillati</taxon>
        <taxon>Bacillota</taxon>
        <taxon>Clostridia</taxon>
        <taxon>Eubacteriales</taxon>
        <taxon>Oscillospiraceae</taxon>
        <taxon>Ruminococcoides</taxon>
    </lineage>
</organism>